<dbReference type="OrthoDB" id="9801383at2"/>
<evidence type="ECO:0000313" key="2">
    <source>
        <dbReference type="EMBL" id="KAA1399845.1"/>
    </source>
</evidence>
<evidence type="ECO:0000256" key="1">
    <source>
        <dbReference type="SAM" id="MobiDB-lite"/>
    </source>
</evidence>
<dbReference type="PANTHER" id="PTHR35399">
    <property type="entry name" value="SLR8030 PROTEIN"/>
    <property type="match status" value="1"/>
</dbReference>
<proteinExistence type="predicted"/>
<comment type="caution">
    <text evidence="2">The sequence shown here is derived from an EMBL/GenBank/DDBJ whole genome shotgun (WGS) entry which is preliminary data.</text>
</comment>
<dbReference type="PROSITE" id="PS51318">
    <property type="entry name" value="TAT"/>
    <property type="match status" value="1"/>
</dbReference>
<name>A0A5M4FJR2_9ACTN</name>
<dbReference type="InterPro" id="IPR008557">
    <property type="entry name" value="PhoX"/>
</dbReference>
<dbReference type="RefSeq" id="WP_149687962.1">
    <property type="nucleotide sequence ID" value="NZ_SDPQ02000001.1"/>
</dbReference>
<dbReference type="Proteomes" id="UP000380867">
    <property type="component" value="Unassembled WGS sequence"/>
</dbReference>
<protein>
    <submittedName>
        <fullName evidence="2">PhoX family phosphatase</fullName>
    </submittedName>
</protein>
<keyword evidence="3" id="KW-1185">Reference proteome</keyword>
<dbReference type="Pfam" id="PF05787">
    <property type="entry name" value="PhoX"/>
    <property type="match status" value="1"/>
</dbReference>
<reference evidence="2" key="1">
    <citation type="submission" date="2019-09" db="EMBL/GenBank/DDBJ databases">
        <authorList>
            <person name="Li J."/>
        </authorList>
    </citation>
    <scope>NUCLEOTIDE SEQUENCE [LARGE SCALE GENOMIC DNA]</scope>
    <source>
        <strain evidence="2">JCM 14732</strain>
    </source>
</reference>
<feature type="compositionally biased region" description="Basic and acidic residues" evidence="1">
    <location>
        <begin position="1"/>
        <end position="15"/>
    </location>
</feature>
<organism evidence="2 3">
    <name type="scientific">Aeromicrobium ginsengisoli</name>
    <dbReference type="NCBI Taxonomy" id="363867"/>
    <lineage>
        <taxon>Bacteria</taxon>
        <taxon>Bacillati</taxon>
        <taxon>Actinomycetota</taxon>
        <taxon>Actinomycetes</taxon>
        <taxon>Propionibacteriales</taxon>
        <taxon>Nocardioidaceae</taxon>
        <taxon>Aeromicrobium</taxon>
    </lineage>
</organism>
<dbReference type="PANTHER" id="PTHR35399:SF2">
    <property type="entry name" value="DUF839 DOMAIN-CONTAINING PROTEIN"/>
    <property type="match status" value="1"/>
</dbReference>
<dbReference type="InterPro" id="IPR006311">
    <property type="entry name" value="TAT_signal"/>
</dbReference>
<feature type="region of interest" description="Disordered" evidence="1">
    <location>
        <begin position="1"/>
        <end position="21"/>
    </location>
</feature>
<evidence type="ECO:0000313" key="3">
    <source>
        <dbReference type="Proteomes" id="UP000380867"/>
    </source>
</evidence>
<dbReference type="EMBL" id="SDPQ02000001">
    <property type="protein sequence ID" value="KAA1399845.1"/>
    <property type="molecule type" value="Genomic_DNA"/>
</dbReference>
<dbReference type="AlphaFoldDB" id="A0A5M4FJR2"/>
<sequence>MFTIEPRQKHPEASPHRPGRSSVTCLYRCGNACAQAAPNCSDNEYFGDMMRAAVSRRGLLKAGAVVGVAGLVAPTVGSAPAAAAAPSGRTGFAPGLDFTSVPPNVIDDVVVPTGYDKKVVIAWGDPLFRGVPAFDVHAQTAAAQRGQFGFNNDFLGLLPYGRDTKLLVINHEYTSETLMFPAYDAANPTREQVEIAWAAHGLSVVAVKESDRDGSLCPIVGDRKNRRLHTGSEFELTGPVAGHPFVRTTADPDGRTVLGTLNNCSGGLTPWGTWLTAEENINQYFANAATVTEPVQAARLKRYGISGTATERKWERFDDRFDIAKEPNEPNRFGWVVEVDPYDPESTPKKRTALGRFKHEAAQPRITSDGRVAVYMGDDERFDYFYKFVSDKKVARGHTAAARRHNATLLDEGTLYVAKFTGDSGPVDGSGTLPADGLFDGKGEWIPLVRGTHSYVDGMTAEEVLLFTRQAGDKVGATKMDRPEDVEPSPKSGKVYIALTNNSNRGATGAAGPDEANPRTNNKNGHVIELTESSNDSAATTFGWSVLLLCGDPQDPSTYFAGFDKSQVSPISCPDNLAFDGYGNLWISTDGNALGSHDGLFGLALEGRYRGQVKQFLSVPNGAETCGPYVDRERVMVCVQHPGEVSGATVEAPASTWPDGPGSVPRPAVVAVWPKRRRRGR</sequence>
<gene>
    <name evidence="2" type="ORF">ESP70_003560</name>
</gene>
<accession>A0A5M4FJR2</accession>